<dbReference type="InterPro" id="IPR004893">
    <property type="entry name" value="NifW"/>
</dbReference>
<comment type="similarity">
    <text evidence="2">Belongs to the NifW family.</text>
</comment>
<dbReference type="AlphaFoldDB" id="A0A1F6G8R3"/>
<dbReference type="EMBL" id="MFNE01000038">
    <property type="protein sequence ID" value="OGG94502.1"/>
    <property type="molecule type" value="Genomic_DNA"/>
</dbReference>
<accession>A0A1F6G8R3</accession>
<dbReference type="STRING" id="1817772.A2527_01460"/>
<evidence type="ECO:0000256" key="5">
    <source>
        <dbReference type="ARBA" id="ARBA00023231"/>
    </source>
</evidence>
<evidence type="ECO:0000256" key="1">
    <source>
        <dbReference type="ARBA" id="ARBA00002247"/>
    </source>
</evidence>
<comment type="function">
    <text evidence="1">May protect the nitrogenase Fe-Mo protein from oxidative damage.</text>
</comment>
<dbReference type="Pfam" id="PF03206">
    <property type="entry name" value="NifW"/>
    <property type="match status" value="1"/>
</dbReference>
<evidence type="ECO:0000313" key="7">
    <source>
        <dbReference type="Proteomes" id="UP000178449"/>
    </source>
</evidence>
<proteinExistence type="inferred from homology"/>
<comment type="caution">
    <text evidence="6">The sequence shown here is derived from an EMBL/GenBank/DDBJ whole genome shotgun (WGS) entry which is preliminary data.</text>
</comment>
<reference evidence="6 7" key="1">
    <citation type="journal article" date="2016" name="Nat. Commun.">
        <title>Thousands of microbial genomes shed light on interconnected biogeochemical processes in an aquifer system.</title>
        <authorList>
            <person name="Anantharaman K."/>
            <person name="Brown C.T."/>
            <person name="Hug L.A."/>
            <person name="Sharon I."/>
            <person name="Castelle C.J."/>
            <person name="Probst A.J."/>
            <person name="Thomas B.C."/>
            <person name="Singh A."/>
            <person name="Wilkins M.J."/>
            <person name="Karaoz U."/>
            <person name="Brodie E.L."/>
            <person name="Williams K.H."/>
            <person name="Hubbard S.S."/>
            <person name="Banfield J.F."/>
        </authorList>
    </citation>
    <scope>NUCLEOTIDE SEQUENCE [LARGE SCALE GENOMIC DNA]</scope>
</reference>
<evidence type="ECO:0000256" key="2">
    <source>
        <dbReference type="ARBA" id="ARBA00008351"/>
    </source>
</evidence>
<gene>
    <name evidence="6" type="ORF">A2527_01460</name>
</gene>
<organism evidence="6 7">
    <name type="scientific">Candidatus Lambdaproteobacteria bacterium RIFOXYD2_FULL_50_16</name>
    <dbReference type="NCBI Taxonomy" id="1817772"/>
    <lineage>
        <taxon>Bacteria</taxon>
        <taxon>Pseudomonadati</taxon>
        <taxon>Pseudomonadota</taxon>
        <taxon>Candidatus Lambdaproteobacteria</taxon>
    </lineage>
</organism>
<comment type="subunit">
    <text evidence="3">Homotrimer; associates with NifD.</text>
</comment>
<evidence type="ECO:0000256" key="3">
    <source>
        <dbReference type="ARBA" id="ARBA00011284"/>
    </source>
</evidence>
<evidence type="ECO:0000313" key="6">
    <source>
        <dbReference type="EMBL" id="OGG94502.1"/>
    </source>
</evidence>
<keyword evidence="5" id="KW-0535">Nitrogen fixation</keyword>
<evidence type="ECO:0000256" key="4">
    <source>
        <dbReference type="ARBA" id="ARBA00016274"/>
    </source>
</evidence>
<dbReference type="Proteomes" id="UP000178449">
    <property type="component" value="Unassembled WGS sequence"/>
</dbReference>
<sequence>MPWKDEMADCETAEDFFELFGIEYLPQRMMSVRLHVLEDFNGYLSGIDPDDYPGEELFLAYKKALKLAWEKHAYSDDAIRAKFQNTQGCGSGCNGCS</sequence>
<dbReference type="GO" id="GO:0009399">
    <property type="term" value="P:nitrogen fixation"/>
    <property type="evidence" value="ECO:0007669"/>
    <property type="project" value="InterPro"/>
</dbReference>
<name>A0A1F6G8R3_9PROT</name>
<protein>
    <recommendedName>
        <fullName evidence="4">Nitrogenase-stabilizing/protective protein NifW</fullName>
    </recommendedName>
</protein>